<keyword evidence="2" id="KW-1185">Reference proteome</keyword>
<gene>
    <name evidence="1" type="ORF">PBY51_006097</name>
</gene>
<evidence type="ECO:0000313" key="1">
    <source>
        <dbReference type="EMBL" id="KAK5848489.1"/>
    </source>
</evidence>
<dbReference type="AlphaFoldDB" id="A0AAN8AA76"/>
<accession>A0AAN8AA76</accession>
<comment type="caution">
    <text evidence="1">The sequence shown here is derived from an EMBL/GenBank/DDBJ whole genome shotgun (WGS) entry which is preliminary data.</text>
</comment>
<dbReference type="EMBL" id="JAUZQC010000025">
    <property type="protein sequence ID" value="KAK5848489.1"/>
    <property type="molecule type" value="Genomic_DNA"/>
</dbReference>
<reference evidence="1 2" key="1">
    <citation type="journal article" date="2023" name="Genes (Basel)">
        <title>Chromosome-Level Genome Assembly and Circadian Gene Repertoire of the Patagonia Blennie Eleginops maclovinus-The Closest Ancestral Proxy of Antarctic Cryonotothenioids.</title>
        <authorList>
            <person name="Cheng C.C."/>
            <person name="Rivera-Colon A.G."/>
            <person name="Minhas B.F."/>
            <person name="Wilson L."/>
            <person name="Rayamajhi N."/>
            <person name="Vargas-Chacoff L."/>
            <person name="Catchen J.M."/>
        </authorList>
    </citation>
    <scope>NUCLEOTIDE SEQUENCE [LARGE SCALE GENOMIC DNA]</scope>
    <source>
        <strain evidence="1">JMC-PN-2008</strain>
    </source>
</reference>
<protein>
    <submittedName>
        <fullName evidence="1">Uncharacterized protein</fullName>
    </submittedName>
</protein>
<dbReference type="Proteomes" id="UP001346869">
    <property type="component" value="Unassembled WGS sequence"/>
</dbReference>
<organism evidence="1 2">
    <name type="scientific">Eleginops maclovinus</name>
    <name type="common">Patagonian blennie</name>
    <name type="synonym">Eleginus maclovinus</name>
    <dbReference type="NCBI Taxonomy" id="56733"/>
    <lineage>
        <taxon>Eukaryota</taxon>
        <taxon>Metazoa</taxon>
        <taxon>Chordata</taxon>
        <taxon>Craniata</taxon>
        <taxon>Vertebrata</taxon>
        <taxon>Euteleostomi</taxon>
        <taxon>Actinopterygii</taxon>
        <taxon>Neopterygii</taxon>
        <taxon>Teleostei</taxon>
        <taxon>Neoteleostei</taxon>
        <taxon>Acanthomorphata</taxon>
        <taxon>Eupercaria</taxon>
        <taxon>Perciformes</taxon>
        <taxon>Notothenioidei</taxon>
        <taxon>Eleginopidae</taxon>
        <taxon>Eleginops</taxon>
    </lineage>
</organism>
<name>A0AAN8AA76_ELEMC</name>
<sequence length="77" mass="9016">MTRLSCWDQWLALRRCHHQRLSDPRMSEHGGLSSKVKCQMLSIPTQKEGHCFFTRRRKTPITERVSLWSVLVVPIAP</sequence>
<evidence type="ECO:0000313" key="2">
    <source>
        <dbReference type="Proteomes" id="UP001346869"/>
    </source>
</evidence>
<reference evidence="1 2" key="2">
    <citation type="journal article" date="2023" name="Mol. Biol. Evol.">
        <title>Genomics of Secondarily Temperate Adaptation in the Only Non-Antarctic Icefish.</title>
        <authorList>
            <person name="Rivera-Colon A.G."/>
            <person name="Rayamajhi N."/>
            <person name="Minhas B.F."/>
            <person name="Madrigal G."/>
            <person name="Bilyk K.T."/>
            <person name="Yoon V."/>
            <person name="Hune M."/>
            <person name="Gregory S."/>
            <person name="Cheng C.H.C."/>
            <person name="Catchen J.M."/>
        </authorList>
    </citation>
    <scope>NUCLEOTIDE SEQUENCE [LARGE SCALE GENOMIC DNA]</scope>
    <source>
        <strain evidence="1">JMC-PN-2008</strain>
    </source>
</reference>
<proteinExistence type="predicted"/>